<evidence type="ECO:0000256" key="5">
    <source>
        <dbReference type="ARBA" id="ARBA00023002"/>
    </source>
</evidence>
<evidence type="ECO:0000313" key="8">
    <source>
        <dbReference type="EMBL" id="MBF9072133.1"/>
    </source>
</evidence>
<reference evidence="9" key="1">
    <citation type="submission" date="2020-11" db="EMBL/GenBank/DDBJ databases">
        <title>Isolation and identification of active actinomycetes.</title>
        <authorList>
            <person name="Yu B."/>
        </authorList>
    </citation>
    <scope>NUCLEOTIDE SEQUENCE</scope>
    <source>
        <strain evidence="9">NEAU-YB345</strain>
    </source>
</reference>
<protein>
    <submittedName>
        <fullName evidence="9">Acyl-CoA dehydrogenase</fullName>
    </submittedName>
</protein>
<dbReference type="InterPro" id="IPR013786">
    <property type="entry name" value="AcylCoA_DH/ox_N"/>
</dbReference>
<dbReference type="PANTHER" id="PTHR43884">
    <property type="entry name" value="ACYL-COA DEHYDROGENASE"/>
    <property type="match status" value="1"/>
</dbReference>
<organism evidence="9 10">
    <name type="scientific">Streptacidiphilus fuscans</name>
    <dbReference type="NCBI Taxonomy" id="2789292"/>
    <lineage>
        <taxon>Bacteria</taxon>
        <taxon>Bacillati</taxon>
        <taxon>Actinomycetota</taxon>
        <taxon>Actinomycetes</taxon>
        <taxon>Kitasatosporales</taxon>
        <taxon>Streptomycetaceae</taxon>
        <taxon>Streptacidiphilus</taxon>
    </lineage>
</organism>
<dbReference type="SUPFAM" id="SSF47203">
    <property type="entry name" value="Acyl-CoA dehydrogenase C-terminal domain-like"/>
    <property type="match status" value="1"/>
</dbReference>
<dbReference type="Proteomes" id="UP000657385">
    <property type="component" value="Unassembled WGS sequence"/>
</dbReference>
<comment type="caution">
    <text evidence="9">The sequence shown here is derived from an EMBL/GenBank/DDBJ whole genome shotgun (WGS) entry which is preliminary data.</text>
</comment>
<dbReference type="InterPro" id="IPR036250">
    <property type="entry name" value="AcylCo_DH-like_C"/>
</dbReference>
<keyword evidence="4" id="KW-0274">FAD</keyword>
<dbReference type="GO" id="GO:0050660">
    <property type="term" value="F:flavin adenine dinucleotide binding"/>
    <property type="evidence" value="ECO:0007669"/>
    <property type="project" value="InterPro"/>
</dbReference>
<proteinExistence type="inferred from homology"/>
<dbReference type="EMBL" id="JADPRT010000019">
    <property type="protein sequence ID" value="MBF9072944.1"/>
    <property type="molecule type" value="Genomic_DNA"/>
</dbReference>
<dbReference type="InterPro" id="IPR037069">
    <property type="entry name" value="AcylCoA_DH/ox_N_sf"/>
</dbReference>
<name>A0A931B899_9ACTN</name>
<comment type="similarity">
    <text evidence="2">Belongs to the acyl-CoA dehydrogenase family.</text>
</comment>
<keyword evidence="3" id="KW-0285">Flavoprotein</keyword>
<evidence type="ECO:0000256" key="4">
    <source>
        <dbReference type="ARBA" id="ARBA00022827"/>
    </source>
</evidence>
<dbReference type="AlphaFoldDB" id="A0A931B899"/>
<evidence type="ECO:0000313" key="10">
    <source>
        <dbReference type="Proteomes" id="UP000657385"/>
    </source>
</evidence>
<keyword evidence="10" id="KW-1185">Reference proteome</keyword>
<dbReference type="Gene3D" id="1.20.140.10">
    <property type="entry name" value="Butyryl-CoA Dehydrogenase, subunit A, domain 3"/>
    <property type="match status" value="1"/>
</dbReference>
<feature type="domain" description="Acyl-CoA dehydrogenase/oxidase N-terminal" evidence="7">
    <location>
        <begin position="26"/>
        <end position="77"/>
    </location>
</feature>
<dbReference type="Pfam" id="PF00441">
    <property type="entry name" value="Acyl-CoA_dh_1"/>
    <property type="match status" value="1"/>
</dbReference>
<evidence type="ECO:0000256" key="1">
    <source>
        <dbReference type="ARBA" id="ARBA00001974"/>
    </source>
</evidence>
<dbReference type="RefSeq" id="WP_196197310.1">
    <property type="nucleotide sequence ID" value="NZ_JADPRT010000015.1"/>
</dbReference>
<evidence type="ECO:0000256" key="3">
    <source>
        <dbReference type="ARBA" id="ARBA00022630"/>
    </source>
</evidence>
<evidence type="ECO:0000313" key="9">
    <source>
        <dbReference type="EMBL" id="MBF9072944.1"/>
    </source>
</evidence>
<dbReference type="InterPro" id="IPR009075">
    <property type="entry name" value="AcylCo_DH/oxidase_C"/>
</dbReference>
<dbReference type="InterPro" id="IPR009100">
    <property type="entry name" value="AcylCoA_DH/oxidase_NM_dom_sf"/>
</dbReference>
<dbReference type="Pfam" id="PF02771">
    <property type="entry name" value="Acyl-CoA_dh_N"/>
    <property type="match status" value="1"/>
</dbReference>
<sequence>MHFQLTDDQRALQTGLRDLLKDGAPEWGDLVDVGLFTLRVPEVDGGVGLGLPEAVLAFEEAGRALVPGPLVGTELAATLGLTGRAEAVRVPARGPLLVPHLPTLDHVLLLNDDGVTVLEPGTLDAEPARAVDPQTPLWHVTGPLPAPRQRLDPPTACRVAAEATVLTAALQAGLAARTVADAVRYAQQREQFGQPIGAFQAVQHLCADMLARAELARVAVYAAAVSGDAGEIGGAKLLADDAAVHGARDCLQVHGGMGFTWEASVHLLLKRAWAWEQACADRDLCLDRLAEGLADGPADSPVGGTAEHL</sequence>
<dbReference type="PANTHER" id="PTHR43884:SF20">
    <property type="entry name" value="ACYL-COA DEHYDROGENASE FADE28"/>
    <property type="match status" value="1"/>
</dbReference>
<evidence type="ECO:0000256" key="2">
    <source>
        <dbReference type="ARBA" id="ARBA00009347"/>
    </source>
</evidence>
<dbReference type="GO" id="GO:0003995">
    <property type="term" value="F:acyl-CoA dehydrogenase activity"/>
    <property type="evidence" value="ECO:0007669"/>
    <property type="project" value="TreeGrafter"/>
</dbReference>
<dbReference type="Gene3D" id="1.10.540.10">
    <property type="entry name" value="Acyl-CoA dehydrogenase/oxidase, N-terminal domain"/>
    <property type="match status" value="1"/>
</dbReference>
<accession>A0A931B899</accession>
<dbReference type="EMBL" id="JADPRT010000015">
    <property type="protein sequence ID" value="MBF9072133.1"/>
    <property type="molecule type" value="Genomic_DNA"/>
</dbReference>
<gene>
    <name evidence="8" type="ORF">I2501_29320</name>
    <name evidence="9" type="ORF">I2501_33510</name>
</gene>
<dbReference type="SUPFAM" id="SSF56645">
    <property type="entry name" value="Acyl-CoA dehydrogenase NM domain-like"/>
    <property type="match status" value="1"/>
</dbReference>
<feature type="domain" description="Acyl-CoA dehydrogenase/oxidase C-terminal" evidence="6">
    <location>
        <begin position="166"/>
        <end position="272"/>
    </location>
</feature>
<keyword evidence="5" id="KW-0560">Oxidoreductase</keyword>
<comment type="cofactor">
    <cofactor evidence="1">
        <name>FAD</name>
        <dbReference type="ChEBI" id="CHEBI:57692"/>
    </cofactor>
</comment>
<evidence type="ECO:0000259" key="6">
    <source>
        <dbReference type="Pfam" id="PF00441"/>
    </source>
</evidence>
<evidence type="ECO:0000259" key="7">
    <source>
        <dbReference type="Pfam" id="PF02771"/>
    </source>
</evidence>